<evidence type="ECO:0000313" key="1">
    <source>
        <dbReference type="EMBL" id="PKB93381.1"/>
    </source>
</evidence>
<gene>
    <name evidence="1" type="ORF">RhiirA5_441448</name>
</gene>
<reference evidence="1 2" key="1">
    <citation type="submission" date="2016-04" db="EMBL/GenBank/DDBJ databases">
        <title>Genome analyses suggest a sexual origin of heterokaryosis in a supposedly ancient asexual fungus.</title>
        <authorList>
            <person name="Ropars J."/>
            <person name="Sedzielewska K."/>
            <person name="Noel J."/>
            <person name="Charron P."/>
            <person name="Farinelli L."/>
            <person name="Marton T."/>
            <person name="Kruger M."/>
            <person name="Pelin A."/>
            <person name="Brachmann A."/>
            <person name="Corradi N."/>
        </authorList>
    </citation>
    <scope>NUCLEOTIDE SEQUENCE [LARGE SCALE GENOMIC DNA]</scope>
    <source>
        <strain evidence="1 2">A5</strain>
    </source>
</reference>
<protein>
    <submittedName>
        <fullName evidence="1">Uncharacterized protein</fullName>
    </submittedName>
</protein>
<dbReference type="EMBL" id="LLXJ01008181">
    <property type="protein sequence ID" value="PKB93381.1"/>
    <property type="molecule type" value="Genomic_DNA"/>
</dbReference>
<dbReference type="Proteomes" id="UP000232722">
    <property type="component" value="Unassembled WGS sequence"/>
</dbReference>
<sequence>MDYQTLNVNQKIVFERIESHYHNTFEGRQDEPLRIIVMGTAGTAVLALTGVAAFNTEGITIHSGLSILIVNNANCLDISGKRLKQLQDKLKDVDYLFSDFGQLPPVLDLPMYTDTK</sequence>
<evidence type="ECO:0000313" key="2">
    <source>
        <dbReference type="Proteomes" id="UP000232722"/>
    </source>
</evidence>
<reference evidence="1 2" key="2">
    <citation type="submission" date="2017-09" db="EMBL/GenBank/DDBJ databases">
        <title>Extensive intraspecific genome diversity in a model arbuscular mycorrhizal fungus.</title>
        <authorList>
            <person name="Chen E.C."/>
            <person name="Morin E."/>
            <person name="Beaudet D."/>
            <person name="Noel J."/>
            <person name="Ndikumana S."/>
            <person name="Charron P."/>
            <person name="St-Onge C."/>
            <person name="Giorgi J."/>
            <person name="Grigoriev I.V."/>
            <person name="Roux C."/>
            <person name="Martin F.M."/>
            <person name="Corradi N."/>
        </authorList>
    </citation>
    <scope>NUCLEOTIDE SEQUENCE [LARGE SCALE GENOMIC DNA]</scope>
    <source>
        <strain evidence="1 2">A5</strain>
    </source>
</reference>
<accession>A0A2N0NFL5</accession>
<organism evidence="1 2">
    <name type="scientific">Rhizophagus irregularis</name>
    <dbReference type="NCBI Taxonomy" id="588596"/>
    <lineage>
        <taxon>Eukaryota</taxon>
        <taxon>Fungi</taxon>
        <taxon>Fungi incertae sedis</taxon>
        <taxon>Mucoromycota</taxon>
        <taxon>Glomeromycotina</taxon>
        <taxon>Glomeromycetes</taxon>
        <taxon>Glomerales</taxon>
        <taxon>Glomeraceae</taxon>
        <taxon>Rhizophagus</taxon>
    </lineage>
</organism>
<proteinExistence type="predicted"/>
<dbReference type="VEuPathDB" id="FungiDB:RhiirA1_500167"/>
<name>A0A2N0NFL5_9GLOM</name>
<dbReference type="AlphaFoldDB" id="A0A2N0NFL5"/>
<comment type="caution">
    <text evidence="1">The sequence shown here is derived from an EMBL/GenBank/DDBJ whole genome shotgun (WGS) entry which is preliminary data.</text>
</comment>